<accession>A0A927BCN4</accession>
<dbReference type="CDD" id="cd00616">
    <property type="entry name" value="AHBA_syn"/>
    <property type="match status" value="1"/>
</dbReference>
<dbReference type="AlphaFoldDB" id="A0A927BCN4"/>
<dbReference type="PIRSF" id="PIRSF000390">
    <property type="entry name" value="PLP_StrS"/>
    <property type="match status" value="1"/>
</dbReference>
<dbReference type="Pfam" id="PF01041">
    <property type="entry name" value="DegT_DnrJ_EryC1"/>
    <property type="match status" value="1"/>
</dbReference>
<evidence type="ECO:0000256" key="4">
    <source>
        <dbReference type="RuleBase" id="RU004508"/>
    </source>
</evidence>
<dbReference type="InterPro" id="IPR015422">
    <property type="entry name" value="PyrdxlP-dep_Trfase_small"/>
</dbReference>
<organism evidence="5 6">
    <name type="scientific">Hymenobacter montanus</name>
    <dbReference type="NCBI Taxonomy" id="2771359"/>
    <lineage>
        <taxon>Bacteria</taxon>
        <taxon>Pseudomonadati</taxon>
        <taxon>Bacteroidota</taxon>
        <taxon>Cytophagia</taxon>
        <taxon>Cytophagales</taxon>
        <taxon>Hymenobacteraceae</taxon>
        <taxon>Hymenobacter</taxon>
    </lineage>
</organism>
<dbReference type="InterPro" id="IPR020026">
    <property type="entry name" value="PseC"/>
</dbReference>
<dbReference type="Gene3D" id="3.90.1150.10">
    <property type="entry name" value="Aspartate Aminotransferase, domain 1"/>
    <property type="match status" value="1"/>
</dbReference>
<evidence type="ECO:0000256" key="3">
    <source>
        <dbReference type="PIRSR" id="PIRSR000390-2"/>
    </source>
</evidence>
<dbReference type="GO" id="GO:0008483">
    <property type="term" value="F:transaminase activity"/>
    <property type="evidence" value="ECO:0007669"/>
    <property type="project" value="UniProtKB-KW"/>
</dbReference>
<dbReference type="InterPro" id="IPR015424">
    <property type="entry name" value="PyrdxlP-dep_Trfase"/>
</dbReference>
<dbReference type="EMBL" id="JACXAD010000008">
    <property type="protein sequence ID" value="MBD2768031.1"/>
    <property type="molecule type" value="Genomic_DNA"/>
</dbReference>
<evidence type="ECO:0000256" key="1">
    <source>
        <dbReference type="ARBA" id="ARBA00037999"/>
    </source>
</evidence>
<dbReference type="GO" id="GO:0030170">
    <property type="term" value="F:pyridoxal phosphate binding"/>
    <property type="evidence" value="ECO:0007669"/>
    <property type="project" value="TreeGrafter"/>
</dbReference>
<protein>
    <submittedName>
        <fullName evidence="5">UDP-4-amino-4, 6-dideoxy-N-acetyl-beta-L-altrosamine transaminase</fullName>
        <ecNumber evidence="5">2.6.1.92</ecNumber>
    </submittedName>
</protein>
<keyword evidence="5" id="KW-0808">Transferase</keyword>
<sequence length="402" mass="44506">MSEPTSTFRPTRALPYGRQHITAADVAAVTDALQHDFLTQGPTVAEFERQFAAYVGASYAVAVSNGTAALHLCALALRVQPGQRVITSPLTFAASANCVRYCGGEVHFADIDPATGLLDLALVRRLLEAHPKGYFTGLIPVDFAGLAVNLEAARQLADEFGLWIIEDSCHAPGGFFVDSRGQEQRCGNGRFADLAIFSFHPVKHIATGEGGMITTNSEELFHRLLRLRTHGITREPADLVREPDGGWYMEMQELGYNYRLPDLNCALGLSQLARADAGLARRRQLAARYDAAFGPVAGVRVLAPAHPGHAYHLYIIQVADRKGLYDFLKTRQIFTQVHYIPVHRMPYYEGLGWRAGDFPRVEEYYAHCLSIPLFPTLTDEEQDYVVACIVEFLQTGREIKII</sequence>
<comment type="caution">
    <text evidence="5">The sequence shown here is derived from an EMBL/GenBank/DDBJ whole genome shotgun (WGS) entry which is preliminary data.</text>
</comment>
<dbReference type="SUPFAM" id="SSF53383">
    <property type="entry name" value="PLP-dependent transferases"/>
    <property type="match status" value="1"/>
</dbReference>
<dbReference type="RefSeq" id="WP_191004848.1">
    <property type="nucleotide sequence ID" value="NZ_JACXAD010000008.1"/>
</dbReference>
<evidence type="ECO:0000313" key="5">
    <source>
        <dbReference type="EMBL" id="MBD2768031.1"/>
    </source>
</evidence>
<dbReference type="Gene3D" id="3.40.640.10">
    <property type="entry name" value="Type I PLP-dependent aspartate aminotransferase-like (Major domain)"/>
    <property type="match status" value="1"/>
</dbReference>
<dbReference type="EC" id="2.6.1.92" evidence="5"/>
<dbReference type="Proteomes" id="UP000612233">
    <property type="component" value="Unassembled WGS sequence"/>
</dbReference>
<name>A0A927BCN4_9BACT</name>
<keyword evidence="6" id="KW-1185">Reference proteome</keyword>
<keyword evidence="5" id="KW-0032">Aminotransferase</keyword>
<dbReference type="PANTHER" id="PTHR30244">
    <property type="entry name" value="TRANSAMINASE"/>
    <property type="match status" value="1"/>
</dbReference>
<dbReference type="InterPro" id="IPR000653">
    <property type="entry name" value="DegT/StrS_aminotransferase"/>
</dbReference>
<dbReference type="InterPro" id="IPR015421">
    <property type="entry name" value="PyrdxlP-dep_Trfase_major"/>
</dbReference>
<keyword evidence="3 4" id="KW-0663">Pyridoxal phosphate</keyword>
<feature type="active site" description="Proton acceptor" evidence="2">
    <location>
        <position position="203"/>
    </location>
</feature>
<gene>
    <name evidence="5" type="primary">pseC</name>
    <name evidence="5" type="ORF">IC235_09030</name>
</gene>
<feature type="modified residue" description="N6-(pyridoxal phosphate)lysine" evidence="3">
    <location>
        <position position="203"/>
    </location>
</feature>
<comment type="similarity">
    <text evidence="1 4">Belongs to the DegT/DnrJ/EryC1 family.</text>
</comment>
<dbReference type="GO" id="GO:0000271">
    <property type="term" value="P:polysaccharide biosynthetic process"/>
    <property type="evidence" value="ECO:0007669"/>
    <property type="project" value="TreeGrafter"/>
</dbReference>
<proteinExistence type="inferred from homology"/>
<reference evidence="5" key="1">
    <citation type="submission" date="2020-09" db="EMBL/GenBank/DDBJ databases">
        <authorList>
            <person name="Kim M.K."/>
        </authorList>
    </citation>
    <scope>NUCLEOTIDE SEQUENCE</scope>
    <source>
        <strain evidence="5">BT664</strain>
    </source>
</reference>
<evidence type="ECO:0000313" key="6">
    <source>
        <dbReference type="Proteomes" id="UP000612233"/>
    </source>
</evidence>
<evidence type="ECO:0000256" key="2">
    <source>
        <dbReference type="PIRSR" id="PIRSR000390-1"/>
    </source>
</evidence>
<dbReference type="PANTHER" id="PTHR30244:SF34">
    <property type="entry name" value="DTDP-4-AMINO-4,6-DIDEOXYGALACTOSE TRANSAMINASE"/>
    <property type="match status" value="1"/>
</dbReference>
<dbReference type="NCBIfam" id="TIGR03588">
    <property type="entry name" value="PseC"/>
    <property type="match status" value="1"/>
</dbReference>